<organism evidence="4">
    <name type="scientific">bioreactor metagenome</name>
    <dbReference type="NCBI Taxonomy" id="1076179"/>
    <lineage>
        <taxon>unclassified sequences</taxon>
        <taxon>metagenomes</taxon>
        <taxon>ecological metagenomes</taxon>
    </lineage>
</organism>
<dbReference type="EMBL" id="VSSQ01012825">
    <property type="protein sequence ID" value="MPM50125.1"/>
    <property type="molecule type" value="Genomic_DNA"/>
</dbReference>
<evidence type="ECO:0000256" key="2">
    <source>
        <dbReference type="ARBA" id="ARBA00022801"/>
    </source>
</evidence>
<dbReference type="SUPFAM" id="SSF88713">
    <property type="entry name" value="Glycoside hydrolase/deacetylase"/>
    <property type="match status" value="1"/>
</dbReference>
<dbReference type="Pfam" id="PF01522">
    <property type="entry name" value="Polysacc_deac_1"/>
    <property type="match status" value="1"/>
</dbReference>
<keyword evidence="2" id="KW-0378">Hydrolase</keyword>
<reference evidence="4" key="1">
    <citation type="submission" date="2019-08" db="EMBL/GenBank/DDBJ databases">
        <authorList>
            <person name="Kucharzyk K."/>
            <person name="Murdoch R.W."/>
            <person name="Higgins S."/>
            <person name="Loffler F."/>
        </authorList>
    </citation>
    <scope>NUCLEOTIDE SEQUENCE</scope>
</reference>
<dbReference type="InterPro" id="IPR002509">
    <property type="entry name" value="NODB_dom"/>
</dbReference>
<accession>A0A645AA87</accession>
<name>A0A645AA87_9ZZZZ</name>
<dbReference type="PROSITE" id="PS51677">
    <property type="entry name" value="NODB"/>
    <property type="match status" value="1"/>
</dbReference>
<dbReference type="CDD" id="cd10917">
    <property type="entry name" value="CE4_NodB_like_6s_7s"/>
    <property type="match status" value="1"/>
</dbReference>
<dbReference type="Gene3D" id="3.20.20.370">
    <property type="entry name" value="Glycoside hydrolase/deacetylase"/>
    <property type="match status" value="1"/>
</dbReference>
<dbReference type="AlphaFoldDB" id="A0A645AA87"/>
<comment type="caution">
    <text evidence="4">The sequence shown here is derived from an EMBL/GenBank/DDBJ whole genome shotgun (WGS) entry which is preliminary data.</text>
</comment>
<evidence type="ECO:0000313" key="4">
    <source>
        <dbReference type="EMBL" id="MPM50125.1"/>
    </source>
</evidence>
<dbReference type="InterPro" id="IPR011330">
    <property type="entry name" value="Glyco_hydro/deAcase_b/a-brl"/>
</dbReference>
<dbReference type="GO" id="GO:0046872">
    <property type="term" value="F:metal ion binding"/>
    <property type="evidence" value="ECO:0007669"/>
    <property type="project" value="UniProtKB-KW"/>
</dbReference>
<dbReference type="PANTHER" id="PTHR10587">
    <property type="entry name" value="GLYCOSYL TRANSFERASE-RELATED"/>
    <property type="match status" value="1"/>
</dbReference>
<dbReference type="GO" id="GO:0016020">
    <property type="term" value="C:membrane"/>
    <property type="evidence" value="ECO:0007669"/>
    <property type="project" value="TreeGrafter"/>
</dbReference>
<keyword evidence="1" id="KW-0479">Metal-binding</keyword>
<evidence type="ECO:0000259" key="3">
    <source>
        <dbReference type="PROSITE" id="PS51677"/>
    </source>
</evidence>
<evidence type="ECO:0000256" key="1">
    <source>
        <dbReference type="ARBA" id="ARBA00022723"/>
    </source>
</evidence>
<protein>
    <recommendedName>
        <fullName evidence="3">NodB homology domain-containing protein</fullName>
    </recommendedName>
</protein>
<dbReference type="InterPro" id="IPR050248">
    <property type="entry name" value="Polysacc_deacetylase_ArnD"/>
</dbReference>
<dbReference type="PANTHER" id="PTHR10587:SF133">
    <property type="entry name" value="CHITIN DEACETYLASE 1-RELATED"/>
    <property type="match status" value="1"/>
</dbReference>
<sequence length="199" mass="23085">MFEGGAKVLKTLKKENIKGSFFLTGNFLRLKQHRRITGKIVKEGHYVGAHSDRHLLYAPWDNREKSLVAHDSLLTDITDNYRELERFGIDVTNAVWYIPPYEWYNKESVHLASRLGLKTFNYTPGTATPADYTTPGMNNYRSSQKLIDALFEFEKREGLNGAFILIHPGTEKSRTDKLYNRLPEIIERLRALGYEFDRL</sequence>
<proteinExistence type="predicted"/>
<dbReference type="GO" id="GO:0016810">
    <property type="term" value="F:hydrolase activity, acting on carbon-nitrogen (but not peptide) bonds"/>
    <property type="evidence" value="ECO:0007669"/>
    <property type="project" value="InterPro"/>
</dbReference>
<feature type="domain" description="NodB homology" evidence="3">
    <location>
        <begin position="1"/>
        <end position="197"/>
    </location>
</feature>
<dbReference type="GO" id="GO:0005975">
    <property type="term" value="P:carbohydrate metabolic process"/>
    <property type="evidence" value="ECO:0007669"/>
    <property type="project" value="InterPro"/>
</dbReference>
<gene>
    <name evidence="4" type="ORF">SDC9_96860</name>
</gene>